<dbReference type="InterPro" id="IPR036271">
    <property type="entry name" value="Tet_transcr_reg_TetR-rel_C_sf"/>
</dbReference>
<dbReference type="GO" id="GO:0003677">
    <property type="term" value="F:DNA binding"/>
    <property type="evidence" value="ECO:0007669"/>
    <property type="project" value="UniProtKB-UniRule"/>
</dbReference>
<dbReference type="EMBL" id="FNFX01000003">
    <property type="protein sequence ID" value="SDK56326.1"/>
    <property type="molecule type" value="Genomic_DNA"/>
</dbReference>
<dbReference type="InterPro" id="IPR001647">
    <property type="entry name" value="HTH_TetR"/>
</dbReference>
<protein>
    <submittedName>
        <fullName evidence="4">Transcriptional regulator, TetR family</fullName>
    </submittedName>
</protein>
<dbReference type="PANTHER" id="PTHR43479">
    <property type="entry name" value="ACREF/ENVCD OPERON REPRESSOR-RELATED"/>
    <property type="match status" value="1"/>
</dbReference>
<dbReference type="PANTHER" id="PTHR43479:SF11">
    <property type="entry name" value="ACREF_ENVCD OPERON REPRESSOR-RELATED"/>
    <property type="match status" value="1"/>
</dbReference>
<evidence type="ECO:0000256" key="2">
    <source>
        <dbReference type="PROSITE-ProRule" id="PRU00335"/>
    </source>
</evidence>
<dbReference type="InterPro" id="IPR009057">
    <property type="entry name" value="Homeodomain-like_sf"/>
</dbReference>
<dbReference type="AlphaFoldDB" id="A0A1G9CXC1"/>
<dbReference type="STRING" id="492660.SAMN05192566_1672"/>
<dbReference type="NCBIfam" id="NF007015">
    <property type="entry name" value="PRK09480.1"/>
    <property type="match status" value="1"/>
</dbReference>
<dbReference type="Pfam" id="PF22276">
    <property type="entry name" value="SlmA-like_C"/>
    <property type="match status" value="1"/>
</dbReference>
<dbReference type="PROSITE" id="PS50977">
    <property type="entry name" value="HTH_TETR_2"/>
    <property type="match status" value="1"/>
</dbReference>
<dbReference type="OrthoDB" id="9179041at2"/>
<dbReference type="Pfam" id="PF00440">
    <property type="entry name" value="TetR_N"/>
    <property type="match status" value="1"/>
</dbReference>
<accession>A0A1G9CXC1</accession>
<name>A0A1G9CXC1_9PROT</name>
<organism evidence="4 5">
    <name type="scientific">Methylophilus rhizosphaerae</name>
    <dbReference type="NCBI Taxonomy" id="492660"/>
    <lineage>
        <taxon>Bacteria</taxon>
        <taxon>Pseudomonadati</taxon>
        <taxon>Pseudomonadota</taxon>
        <taxon>Betaproteobacteria</taxon>
        <taxon>Nitrosomonadales</taxon>
        <taxon>Methylophilaceae</taxon>
        <taxon>Methylophilus</taxon>
    </lineage>
</organism>
<dbReference type="InterPro" id="IPR050624">
    <property type="entry name" value="HTH-type_Tx_Regulator"/>
</dbReference>
<reference evidence="5" key="1">
    <citation type="submission" date="2016-10" db="EMBL/GenBank/DDBJ databases">
        <authorList>
            <person name="Varghese N."/>
            <person name="Submissions S."/>
        </authorList>
    </citation>
    <scope>NUCLEOTIDE SEQUENCE [LARGE SCALE GENOMIC DNA]</scope>
    <source>
        <strain evidence="5">CBMB127</strain>
    </source>
</reference>
<feature type="domain" description="HTH tetR-type" evidence="3">
    <location>
        <begin position="10"/>
        <end position="70"/>
    </location>
</feature>
<keyword evidence="5" id="KW-1185">Reference proteome</keyword>
<dbReference type="SUPFAM" id="SSF46689">
    <property type="entry name" value="Homeodomain-like"/>
    <property type="match status" value="1"/>
</dbReference>
<evidence type="ECO:0000313" key="4">
    <source>
        <dbReference type="EMBL" id="SDK56326.1"/>
    </source>
</evidence>
<dbReference type="SUPFAM" id="SSF48498">
    <property type="entry name" value="Tetracyclin repressor-like, C-terminal domain"/>
    <property type="match status" value="1"/>
</dbReference>
<sequence>MATINKEARANRKQQILETLAGMLQTPKGEKITTAALAARLEVSEAALYRHFANKAKMFEGLIEFIESALFGVINKITSDETDGLKQVQLMLQTMLKFAERNPGMSRVLIGDALVNEDEVLQARINQLIDRLEASVKQSLRIAEAQGNKMTDAGIAANTMISFVVGRWHAFAKSGFKRKPSDNLEQHIAQLMTGSLQ</sequence>
<keyword evidence="1 2" id="KW-0238">DNA-binding</keyword>
<dbReference type="Gene3D" id="1.10.357.10">
    <property type="entry name" value="Tetracycline Repressor, domain 2"/>
    <property type="match status" value="1"/>
</dbReference>
<proteinExistence type="predicted"/>
<feature type="DNA-binding region" description="H-T-H motif" evidence="2">
    <location>
        <begin position="33"/>
        <end position="52"/>
    </location>
</feature>
<gene>
    <name evidence="4" type="ORF">SAMN05192566_1672</name>
</gene>
<evidence type="ECO:0000256" key="1">
    <source>
        <dbReference type="ARBA" id="ARBA00023125"/>
    </source>
</evidence>
<dbReference type="InterPro" id="IPR054580">
    <property type="entry name" value="SlmA-like_C"/>
</dbReference>
<evidence type="ECO:0000313" key="5">
    <source>
        <dbReference type="Proteomes" id="UP000198629"/>
    </source>
</evidence>
<dbReference type="RefSeq" id="WP_091471686.1">
    <property type="nucleotide sequence ID" value="NZ_FNFX01000003.1"/>
</dbReference>
<evidence type="ECO:0000259" key="3">
    <source>
        <dbReference type="PROSITE" id="PS50977"/>
    </source>
</evidence>
<dbReference type="Proteomes" id="UP000198629">
    <property type="component" value="Unassembled WGS sequence"/>
</dbReference>